<dbReference type="Proteomes" id="UP001152523">
    <property type="component" value="Unassembled WGS sequence"/>
</dbReference>
<dbReference type="EMBL" id="CAMAPF010000033">
    <property type="protein sequence ID" value="CAH9078987.1"/>
    <property type="molecule type" value="Genomic_DNA"/>
</dbReference>
<keyword evidence="2" id="KW-1185">Reference proteome</keyword>
<organism evidence="1 2">
    <name type="scientific">Cuscuta epithymum</name>
    <dbReference type="NCBI Taxonomy" id="186058"/>
    <lineage>
        <taxon>Eukaryota</taxon>
        <taxon>Viridiplantae</taxon>
        <taxon>Streptophyta</taxon>
        <taxon>Embryophyta</taxon>
        <taxon>Tracheophyta</taxon>
        <taxon>Spermatophyta</taxon>
        <taxon>Magnoliopsida</taxon>
        <taxon>eudicotyledons</taxon>
        <taxon>Gunneridae</taxon>
        <taxon>Pentapetalae</taxon>
        <taxon>asterids</taxon>
        <taxon>lamiids</taxon>
        <taxon>Solanales</taxon>
        <taxon>Convolvulaceae</taxon>
        <taxon>Cuscuteae</taxon>
        <taxon>Cuscuta</taxon>
        <taxon>Cuscuta subgen. Cuscuta</taxon>
    </lineage>
</organism>
<proteinExistence type="predicted"/>
<name>A0AAV0CM55_9ASTE</name>
<evidence type="ECO:0000313" key="2">
    <source>
        <dbReference type="Proteomes" id="UP001152523"/>
    </source>
</evidence>
<dbReference type="AlphaFoldDB" id="A0AAV0CM55"/>
<sequence length="132" mass="15005">MLSVSCRDEYHRKQNLPPLYLKDLKALICAHRSSRRRQQNTTSLGLKPSQELLPKLHGVVATEKIVRYVIDYCSGRRLSQCSQKQTSGEKCSLRCNLILSHGFGTRIRLSSRIQGKGHIMLIDLEVSAKLSR</sequence>
<comment type="caution">
    <text evidence="1">The sequence shown here is derived from an EMBL/GenBank/DDBJ whole genome shotgun (WGS) entry which is preliminary data.</text>
</comment>
<gene>
    <name evidence="1" type="ORF">CEPIT_LOCUS6676</name>
</gene>
<reference evidence="1" key="1">
    <citation type="submission" date="2022-07" db="EMBL/GenBank/DDBJ databases">
        <authorList>
            <person name="Macas J."/>
            <person name="Novak P."/>
            <person name="Neumann P."/>
        </authorList>
    </citation>
    <scope>NUCLEOTIDE SEQUENCE</scope>
</reference>
<evidence type="ECO:0000313" key="1">
    <source>
        <dbReference type="EMBL" id="CAH9078987.1"/>
    </source>
</evidence>
<accession>A0AAV0CM55</accession>
<protein>
    <submittedName>
        <fullName evidence="1">Uncharacterized protein</fullName>
    </submittedName>
</protein>